<gene>
    <name evidence="1" type="ORF">EVA_06720</name>
</gene>
<protein>
    <submittedName>
        <fullName evidence="1">Uncharacterized protein</fullName>
    </submittedName>
</protein>
<dbReference type="AlphaFoldDB" id="J9GCW1"/>
<accession>J9GCW1</accession>
<proteinExistence type="predicted"/>
<comment type="caution">
    <text evidence="1">The sequence shown here is derived from an EMBL/GenBank/DDBJ whole genome shotgun (WGS) entry which is preliminary data.</text>
</comment>
<evidence type="ECO:0000313" key="1">
    <source>
        <dbReference type="EMBL" id="EJX05172.1"/>
    </source>
</evidence>
<dbReference type="EMBL" id="AMCI01001551">
    <property type="protein sequence ID" value="EJX05172.1"/>
    <property type="molecule type" value="Genomic_DNA"/>
</dbReference>
<organism evidence="1">
    <name type="scientific">gut metagenome</name>
    <dbReference type="NCBI Taxonomy" id="749906"/>
    <lineage>
        <taxon>unclassified sequences</taxon>
        <taxon>metagenomes</taxon>
        <taxon>organismal metagenomes</taxon>
    </lineage>
</organism>
<reference evidence="1" key="1">
    <citation type="journal article" date="2012" name="PLoS ONE">
        <title>Gene sets for utilization of primary and secondary nutrition supplies in the distal gut of endangered iberian lynx.</title>
        <authorList>
            <person name="Alcaide M."/>
            <person name="Messina E."/>
            <person name="Richter M."/>
            <person name="Bargiela R."/>
            <person name="Peplies J."/>
            <person name="Huws S.A."/>
            <person name="Newbold C.J."/>
            <person name="Golyshin P.N."/>
            <person name="Simon M.A."/>
            <person name="Lopez G."/>
            <person name="Yakimov M.M."/>
            <person name="Ferrer M."/>
        </authorList>
    </citation>
    <scope>NUCLEOTIDE SEQUENCE</scope>
</reference>
<sequence length="155" mass="17762">MMKNKRFSRSERPTFIIKDPTVSALTLGVMNRNIRLFVQHIEVRDAVVGSGNPYTGSATDRLTTDPKFFLGQRFAKRRPQFFQFRAFGNLRIKKRELIPAQAPDKTMGGFKPFQDLSHMNENIVAGLMTVVIINALEIIQIDKKEPHKPMVIMPF</sequence>
<name>J9GCW1_9ZZZZ</name>